<dbReference type="AlphaFoldDB" id="A0A7T6XUB8"/>
<dbReference type="RefSeq" id="XP_014536900.1">
    <property type="nucleotide sequence ID" value="XM_014681414.1"/>
</dbReference>
<dbReference type="EMBL" id="CP060778">
    <property type="protein sequence ID" value="QQK47381.1"/>
    <property type="molecule type" value="Genomic_DNA"/>
</dbReference>
<dbReference type="Proteomes" id="UP000595662">
    <property type="component" value="Chromosome 5"/>
</dbReference>
<dbReference type="GeneID" id="26230741"/>
<accession>A0A7T6XUB8</accession>
<name>A0A7T6XUB8_PENDI</name>
<dbReference type="VEuPathDB" id="FungiDB:PDIP_24190"/>
<dbReference type="InterPro" id="IPR043519">
    <property type="entry name" value="NT_sf"/>
</dbReference>
<dbReference type="KEGG" id="pdp:PDIP_24190"/>
<evidence type="ECO:0000313" key="2">
    <source>
        <dbReference type="Proteomes" id="UP000595662"/>
    </source>
</evidence>
<protein>
    <submittedName>
        <fullName evidence="1">Uncharacterized protein</fullName>
    </submittedName>
</protein>
<proteinExistence type="predicted"/>
<gene>
    <name evidence="1" type="ORF">Pdw03_2279</name>
</gene>
<organism evidence="1 2">
    <name type="scientific">Penicillium digitatum</name>
    <name type="common">Green mold</name>
    <dbReference type="NCBI Taxonomy" id="36651"/>
    <lineage>
        <taxon>Eukaryota</taxon>
        <taxon>Fungi</taxon>
        <taxon>Dikarya</taxon>
        <taxon>Ascomycota</taxon>
        <taxon>Pezizomycotina</taxon>
        <taxon>Eurotiomycetes</taxon>
        <taxon>Eurotiomycetidae</taxon>
        <taxon>Eurotiales</taxon>
        <taxon>Aspergillaceae</taxon>
        <taxon>Penicillium</taxon>
    </lineage>
</organism>
<evidence type="ECO:0000313" key="1">
    <source>
        <dbReference type="EMBL" id="QQK47381.1"/>
    </source>
</evidence>
<reference evidence="1 2" key="1">
    <citation type="submission" date="2020-08" db="EMBL/GenBank/DDBJ databases">
        <title>The completed genome sequence of the pathogenic ascomycete fungus Penicillium digitatum.</title>
        <authorList>
            <person name="Wang M."/>
        </authorList>
    </citation>
    <scope>NUCLEOTIDE SEQUENCE [LARGE SCALE GENOMIC DNA]</scope>
    <source>
        <strain evidence="1 2">PdW03</strain>
    </source>
</reference>
<dbReference type="SUPFAM" id="SSF81301">
    <property type="entry name" value="Nucleotidyltransferase"/>
    <property type="match status" value="1"/>
</dbReference>
<sequence>MEQIQVQLHQNPVIHLDVTAKEFTAALAHVNCRHGFIGGYAASLIGGERRKDDMDLIVDADPANVRQMLLQVSGFQLTSVNHLGFTYNDKLIKVGVLRGGRAQSMKLPDANSIRP</sequence>